<dbReference type="InterPro" id="IPR052728">
    <property type="entry name" value="O2_lipid_transport_reg"/>
</dbReference>
<feature type="transmembrane region" description="Helical" evidence="1">
    <location>
        <begin position="291"/>
        <end position="313"/>
    </location>
</feature>
<feature type="transmembrane region" description="Helical" evidence="1">
    <location>
        <begin position="576"/>
        <end position="598"/>
    </location>
</feature>
<comment type="caution">
    <text evidence="4">The sequence shown here is derived from an EMBL/GenBank/DDBJ whole genome shotgun (WGS) entry which is preliminary data.</text>
</comment>
<evidence type="ECO:0000313" key="4">
    <source>
        <dbReference type="EMBL" id="CAG5047462.1"/>
    </source>
</evidence>
<feature type="transmembrane region" description="Helical" evidence="1">
    <location>
        <begin position="388"/>
        <end position="407"/>
    </location>
</feature>
<accession>A0A8S3XY56</accession>
<dbReference type="PANTHER" id="PTHR11161:SF22">
    <property type="entry name" value="ACYLTRANSFERASE 3 DOMAIN-CONTAINING PROTEIN-RELATED"/>
    <property type="match status" value="1"/>
</dbReference>
<sequence>MEVLWFLFVILAAGKALELSDEQYHQMPQLFQLDDYEKCLANRRGAFCLGSFQLVAPPNNRLFNIIQKFSEERYSFNHTSIHRGYCVSSRCSDVDEVSLKRKFVKCVKNITQTHYGFDAKLSSLDYCKTSKTPPSRPIDGLDVAFIYFCGLILLMNVIGTIYDFARNPNHKPNRYLISWSLAESWKRLTNKYENGNRRITSLNPLNGLKAFLTILVMLAYSILAFHISYLQNPQYLENTSRNLLSTLIYNGPVIVQTFIVLSSFLLAYNLLISGEKDPKKGLNLRLLPRLFFNRMARITPLNVFMVGLTTTWWRHMSDGALWIPLVEGECAHCRDKWWAHFLYINNFIEADEKCLIHTWFLAVDMQLYVFAGFLTLTLGRSPRRAVKVLSCLLVCAIVANFTIAYNWNLKPMLFLNYPKQLRNQMAGEPSFNLLYMAPWGSLPSSLIGLIAAFLLYYWQQVNFKPEENLVFRILYRCSVPSLLSWILAGYLVKDISSPIGIAAYAALDRPVFCLIIVVAMLGFINKIDGLWLRFLSWDGWRPLSRMSLPILLVHWSYNLTQIAVKTNLTRSSVFEIGGHWFNTVIMTYVTSLPLHLLIELPMMQFFKLLFP</sequence>
<evidence type="ECO:0000259" key="3">
    <source>
        <dbReference type="Pfam" id="PF01757"/>
    </source>
</evidence>
<dbReference type="Proteomes" id="UP000691718">
    <property type="component" value="Unassembled WGS sequence"/>
</dbReference>
<feature type="transmembrane region" description="Helical" evidence="1">
    <location>
        <begin position="356"/>
        <end position="376"/>
    </location>
</feature>
<organism evidence="4 5">
    <name type="scientific">Parnassius apollo</name>
    <name type="common">Apollo butterfly</name>
    <name type="synonym">Papilio apollo</name>
    <dbReference type="NCBI Taxonomy" id="110799"/>
    <lineage>
        <taxon>Eukaryota</taxon>
        <taxon>Metazoa</taxon>
        <taxon>Ecdysozoa</taxon>
        <taxon>Arthropoda</taxon>
        <taxon>Hexapoda</taxon>
        <taxon>Insecta</taxon>
        <taxon>Pterygota</taxon>
        <taxon>Neoptera</taxon>
        <taxon>Endopterygota</taxon>
        <taxon>Lepidoptera</taxon>
        <taxon>Glossata</taxon>
        <taxon>Ditrysia</taxon>
        <taxon>Papilionoidea</taxon>
        <taxon>Papilionidae</taxon>
        <taxon>Parnassiinae</taxon>
        <taxon>Parnassini</taxon>
        <taxon>Parnassius</taxon>
        <taxon>Parnassius</taxon>
    </lineage>
</organism>
<evidence type="ECO:0000256" key="2">
    <source>
        <dbReference type="SAM" id="SignalP"/>
    </source>
</evidence>
<keyword evidence="1" id="KW-1133">Transmembrane helix</keyword>
<feature type="transmembrane region" description="Helical" evidence="1">
    <location>
        <begin position="433"/>
        <end position="457"/>
    </location>
</feature>
<keyword evidence="1" id="KW-0472">Membrane</keyword>
<dbReference type="EMBL" id="CAJQZP010001449">
    <property type="protein sequence ID" value="CAG5047462.1"/>
    <property type="molecule type" value="Genomic_DNA"/>
</dbReference>
<dbReference type="Pfam" id="PF01757">
    <property type="entry name" value="Acyl_transf_3"/>
    <property type="match status" value="1"/>
</dbReference>
<feature type="transmembrane region" description="Helical" evidence="1">
    <location>
        <begin position="504"/>
        <end position="525"/>
    </location>
</feature>
<reference evidence="4" key="1">
    <citation type="submission" date="2021-04" db="EMBL/GenBank/DDBJ databases">
        <authorList>
            <person name="Tunstrom K."/>
        </authorList>
    </citation>
    <scope>NUCLEOTIDE SEQUENCE</scope>
</reference>
<keyword evidence="5" id="KW-1185">Reference proteome</keyword>
<feature type="transmembrane region" description="Helical" evidence="1">
    <location>
        <begin position="247"/>
        <end position="271"/>
    </location>
</feature>
<evidence type="ECO:0000313" key="5">
    <source>
        <dbReference type="Proteomes" id="UP000691718"/>
    </source>
</evidence>
<keyword evidence="2" id="KW-0732">Signal</keyword>
<name>A0A8S3XY56_PARAO</name>
<evidence type="ECO:0000256" key="1">
    <source>
        <dbReference type="SAM" id="Phobius"/>
    </source>
</evidence>
<feature type="transmembrane region" description="Helical" evidence="1">
    <location>
        <begin position="207"/>
        <end position="227"/>
    </location>
</feature>
<dbReference type="GO" id="GO:0016747">
    <property type="term" value="F:acyltransferase activity, transferring groups other than amino-acyl groups"/>
    <property type="evidence" value="ECO:0007669"/>
    <property type="project" value="InterPro"/>
</dbReference>
<feature type="domain" description="Acyltransferase 3" evidence="3">
    <location>
        <begin position="205"/>
        <end position="556"/>
    </location>
</feature>
<gene>
    <name evidence="4" type="ORF">PAPOLLO_LOCUS23932</name>
</gene>
<dbReference type="InterPro" id="IPR002656">
    <property type="entry name" value="Acyl_transf_3_dom"/>
</dbReference>
<feature type="signal peptide" evidence="2">
    <location>
        <begin position="1"/>
        <end position="16"/>
    </location>
</feature>
<feature type="transmembrane region" description="Helical" evidence="1">
    <location>
        <begin position="144"/>
        <end position="165"/>
    </location>
</feature>
<feature type="chain" id="PRO_5035829564" evidence="2">
    <location>
        <begin position="17"/>
        <end position="611"/>
    </location>
</feature>
<dbReference type="OrthoDB" id="10265389at2759"/>
<keyword evidence="1" id="KW-0812">Transmembrane</keyword>
<feature type="transmembrane region" description="Helical" evidence="1">
    <location>
        <begin position="469"/>
        <end position="492"/>
    </location>
</feature>
<dbReference type="AlphaFoldDB" id="A0A8S3XY56"/>
<proteinExistence type="predicted"/>
<protein>
    <submittedName>
        <fullName evidence="4">(apollo) hypothetical protein</fullName>
    </submittedName>
</protein>
<dbReference type="PANTHER" id="PTHR11161">
    <property type="entry name" value="O-ACYLTRANSFERASE"/>
    <property type="match status" value="1"/>
</dbReference>